<keyword evidence="6" id="KW-0067">ATP-binding</keyword>
<dbReference type="OrthoDB" id="1714095at2759"/>
<evidence type="ECO:0000313" key="11">
    <source>
        <dbReference type="Proteomes" id="UP000785679"/>
    </source>
</evidence>
<evidence type="ECO:0000313" key="10">
    <source>
        <dbReference type="EMBL" id="TNV85175.1"/>
    </source>
</evidence>
<dbReference type="CDD" id="cd13999">
    <property type="entry name" value="STKc_MAP3K-like"/>
    <property type="match status" value="1"/>
</dbReference>
<comment type="catalytic activity">
    <reaction evidence="8">
        <text>L-seryl-[protein] + ATP = O-phospho-L-seryl-[protein] + ADP + H(+)</text>
        <dbReference type="Rhea" id="RHEA:17989"/>
        <dbReference type="Rhea" id="RHEA-COMP:9863"/>
        <dbReference type="Rhea" id="RHEA-COMP:11604"/>
        <dbReference type="ChEBI" id="CHEBI:15378"/>
        <dbReference type="ChEBI" id="CHEBI:29999"/>
        <dbReference type="ChEBI" id="CHEBI:30616"/>
        <dbReference type="ChEBI" id="CHEBI:83421"/>
        <dbReference type="ChEBI" id="CHEBI:456216"/>
        <dbReference type="EC" id="2.7.11.1"/>
    </reaction>
</comment>
<evidence type="ECO:0000256" key="3">
    <source>
        <dbReference type="ARBA" id="ARBA00022679"/>
    </source>
</evidence>
<keyword evidence="2" id="KW-0723">Serine/threonine-protein kinase</keyword>
<evidence type="ECO:0000256" key="2">
    <source>
        <dbReference type="ARBA" id="ARBA00022527"/>
    </source>
</evidence>
<evidence type="ECO:0000256" key="4">
    <source>
        <dbReference type="ARBA" id="ARBA00022741"/>
    </source>
</evidence>
<protein>
    <recommendedName>
        <fullName evidence="1">non-specific serine/threonine protein kinase</fullName>
        <ecNumber evidence="1">2.7.11.1</ecNumber>
    </recommendedName>
</protein>
<dbReference type="GO" id="GO:0004674">
    <property type="term" value="F:protein serine/threonine kinase activity"/>
    <property type="evidence" value="ECO:0007669"/>
    <property type="project" value="UniProtKB-KW"/>
</dbReference>
<dbReference type="EC" id="2.7.11.1" evidence="1"/>
<comment type="catalytic activity">
    <reaction evidence="7">
        <text>L-threonyl-[protein] + ATP = O-phospho-L-threonyl-[protein] + ADP + H(+)</text>
        <dbReference type="Rhea" id="RHEA:46608"/>
        <dbReference type="Rhea" id="RHEA-COMP:11060"/>
        <dbReference type="Rhea" id="RHEA-COMP:11605"/>
        <dbReference type="ChEBI" id="CHEBI:15378"/>
        <dbReference type="ChEBI" id="CHEBI:30013"/>
        <dbReference type="ChEBI" id="CHEBI:30616"/>
        <dbReference type="ChEBI" id="CHEBI:61977"/>
        <dbReference type="ChEBI" id="CHEBI:456216"/>
        <dbReference type="EC" id="2.7.11.1"/>
    </reaction>
</comment>
<evidence type="ECO:0000256" key="6">
    <source>
        <dbReference type="ARBA" id="ARBA00022840"/>
    </source>
</evidence>
<dbReference type="InterPro" id="IPR008271">
    <property type="entry name" value="Ser/Thr_kinase_AS"/>
</dbReference>
<dbReference type="InterPro" id="IPR051681">
    <property type="entry name" value="Ser/Thr_Kinases-Pseudokinases"/>
</dbReference>
<evidence type="ECO:0000256" key="8">
    <source>
        <dbReference type="ARBA" id="ARBA00048679"/>
    </source>
</evidence>
<dbReference type="PROSITE" id="PS00108">
    <property type="entry name" value="PROTEIN_KINASE_ST"/>
    <property type="match status" value="1"/>
</dbReference>
<dbReference type="PRINTS" id="PR00109">
    <property type="entry name" value="TYRKINASE"/>
</dbReference>
<dbReference type="Gene3D" id="1.10.510.10">
    <property type="entry name" value="Transferase(Phosphotransferase) domain 1"/>
    <property type="match status" value="1"/>
</dbReference>
<dbReference type="InterPro" id="IPR000719">
    <property type="entry name" value="Prot_kinase_dom"/>
</dbReference>
<dbReference type="PIRSF" id="PIRSF000654">
    <property type="entry name" value="Integrin-linked_kinase"/>
    <property type="match status" value="1"/>
</dbReference>
<gene>
    <name evidence="10" type="ORF">FGO68_gene16502</name>
</gene>
<dbReference type="InterPro" id="IPR011009">
    <property type="entry name" value="Kinase-like_dom_sf"/>
</dbReference>
<evidence type="ECO:0000256" key="7">
    <source>
        <dbReference type="ARBA" id="ARBA00047899"/>
    </source>
</evidence>
<dbReference type="Gene3D" id="3.30.200.20">
    <property type="entry name" value="Phosphorylase Kinase, domain 1"/>
    <property type="match status" value="1"/>
</dbReference>
<dbReference type="SUPFAM" id="SSF56112">
    <property type="entry name" value="Protein kinase-like (PK-like)"/>
    <property type="match status" value="1"/>
</dbReference>
<keyword evidence="5" id="KW-0418">Kinase</keyword>
<comment type="caution">
    <text evidence="10">The sequence shown here is derived from an EMBL/GenBank/DDBJ whole genome shotgun (WGS) entry which is preliminary data.</text>
</comment>
<dbReference type="AlphaFoldDB" id="A0A8J8T836"/>
<name>A0A8J8T836_HALGN</name>
<keyword evidence="4" id="KW-0547">Nucleotide-binding</keyword>
<dbReference type="PROSITE" id="PS50011">
    <property type="entry name" value="PROTEIN_KINASE_DOM"/>
    <property type="match status" value="1"/>
</dbReference>
<dbReference type="FunFam" id="3.30.200.20:FF:000060">
    <property type="entry name" value="Serine/threonine-protein kinase isoform 1"/>
    <property type="match status" value="1"/>
</dbReference>
<dbReference type="InterPro" id="IPR001245">
    <property type="entry name" value="Ser-Thr/Tyr_kinase_cat_dom"/>
</dbReference>
<evidence type="ECO:0000259" key="9">
    <source>
        <dbReference type="PROSITE" id="PS50011"/>
    </source>
</evidence>
<dbReference type="EMBL" id="RRYP01002061">
    <property type="protein sequence ID" value="TNV85175.1"/>
    <property type="molecule type" value="Genomic_DNA"/>
</dbReference>
<keyword evidence="11" id="KW-1185">Reference proteome</keyword>
<dbReference type="Pfam" id="PF07714">
    <property type="entry name" value="PK_Tyr_Ser-Thr"/>
    <property type="match status" value="1"/>
</dbReference>
<keyword evidence="3" id="KW-0808">Transferase</keyword>
<reference evidence="10" key="1">
    <citation type="submission" date="2019-06" db="EMBL/GenBank/DDBJ databases">
        <authorList>
            <person name="Zheng W."/>
        </authorList>
    </citation>
    <scope>NUCLEOTIDE SEQUENCE</scope>
    <source>
        <strain evidence="10">QDHG01</strain>
    </source>
</reference>
<evidence type="ECO:0000256" key="1">
    <source>
        <dbReference type="ARBA" id="ARBA00012513"/>
    </source>
</evidence>
<dbReference type="Proteomes" id="UP000785679">
    <property type="component" value="Unassembled WGS sequence"/>
</dbReference>
<dbReference type="GO" id="GO:0005524">
    <property type="term" value="F:ATP binding"/>
    <property type="evidence" value="ECO:0007669"/>
    <property type="project" value="UniProtKB-KW"/>
</dbReference>
<feature type="domain" description="Protein kinase" evidence="9">
    <location>
        <begin position="25"/>
        <end position="284"/>
    </location>
</feature>
<proteinExistence type="predicted"/>
<evidence type="ECO:0000256" key="5">
    <source>
        <dbReference type="ARBA" id="ARBA00022777"/>
    </source>
</evidence>
<accession>A0A8J8T836</accession>
<sequence>MSLYAGDPNANKTFKANYEINYTDLQLDRKISEGGYGIVYRGRWKYTTVAIKEIKREIIEQDKLEEFKNECAVMEVIRHPNVVLFLGACTKQPNLCIILEYCSRGSLWSLLHDLQIKMNWEYRKKFAMDIAKGVYYLHTNKQPILHRDLKSLNVLLDHALNCKLADFGWTRILGKVMTSKIGTYQWMAPEVINGFKYTEKADVFSFGVILWELATRKPPYYGIEGQVVSMRVVKEGLRPKISEKEAPGPFLDLMKRCWHEDPDRRPSFGEIIKELDAMNFKNLP</sequence>
<dbReference type="PANTHER" id="PTHR44329">
    <property type="entry name" value="SERINE/THREONINE-PROTEIN KINASE TNNI3K-RELATED"/>
    <property type="match status" value="1"/>
</dbReference>
<organism evidence="10 11">
    <name type="scientific">Halteria grandinella</name>
    <dbReference type="NCBI Taxonomy" id="5974"/>
    <lineage>
        <taxon>Eukaryota</taxon>
        <taxon>Sar</taxon>
        <taxon>Alveolata</taxon>
        <taxon>Ciliophora</taxon>
        <taxon>Intramacronucleata</taxon>
        <taxon>Spirotrichea</taxon>
        <taxon>Stichotrichia</taxon>
        <taxon>Sporadotrichida</taxon>
        <taxon>Halteriidae</taxon>
        <taxon>Halteria</taxon>
    </lineage>
</organism>
<dbReference type="SMART" id="SM00220">
    <property type="entry name" value="S_TKc"/>
    <property type="match status" value="1"/>
</dbReference>
<dbReference type="PANTHER" id="PTHR44329:SF288">
    <property type="entry name" value="MITOGEN-ACTIVATED PROTEIN KINASE KINASE KINASE 20"/>
    <property type="match status" value="1"/>
</dbReference>